<keyword evidence="2" id="KW-0812">Transmembrane</keyword>
<evidence type="ECO:0000256" key="2">
    <source>
        <dbReference type="SAM" id="Phobius"/>
    </source>
</evidence>
<feature type="compositionally biased region" description="Low complexity" evidence="1">
    <location>
        <begin position="129"/>
        <end position="140"/>
    </location>
</feature>
<dbReference type="STRING" id="604088.SAMN04488060_2368"/>
<protein>
    <submittedName>
        <fullName evidence="4">Uncharacterized protein</fullName>
    </submittedName>
</protein>
<keyword evidence="5" id="KW-1185">Reference proteome</keyword>
<feature type="compositionally biased region" description="Low complexity" evidence="1">
    <location>
        <begin position="82"/>
        <end position="97"/>
    </location>
</feature>
<accession>A0A1I5PG52</accession>
<feature type="transmembrane region" description="Helical" evidence="2">
    <location>
        <begin position="187"/>
        <end position="209"/>
    </location>
</feature>
<keyword evidence="2" id="KW-0472">Membrane</keyword>
<evidence type="ECO:0000256" key="1">
    <source>
        <dbReference type="SAM" id="MobiDB-lite"/>
    </source>
</evidence>
<feature type="signal peptide" evidence="3">
    <location>
        <begin position="1"/>
        <end position="40"/>
    </location>
</feature>
<dbReference type="AlphaFoldDB" id="A0A1I5PG52"/>
<evidence type="ECO:0000256" key="3">
    <source>
        <dbReference type="SAM" id="SignalP"/>
    </source>
</evidence>
<gene>
    <name evidence="4" type="ORF">SAMN04488060_2368</name>
</gene>
<feature type="region of interest" description="Disordered" evidence="1">
    <location>
        <begin position="48"/>
        <end position="172"/>
    </location>
</feature>
<evidence type="ECO:0000313" key="4">
    <source>
        <dbReference type="EMBL" id="SFP32531.1"/>
    </source>
</evidence>
<feature type="chain" id="PRO_5011510566" evidence="3">
    <location>
        <begin position="41"/>
        <end position="394"/>
    </location>
</feature>
<keyword evidence="3" id="KW-0732">Signal</keyword>
<proteinExistence type="predicted"/>
<dbReference type="EMBL" id="FOWZ01000004">
    <property type="protein sequence ID" value="SFP32531.1"/>
    <property type="molecule type" value="Genomic_DNA"/>
</dbReference>
<dbReference type="Proteomes" id="UP000199331">
    <property type="component" value="Unassembled WGS sequence"/>
</dbReference>
<reference evidence="5" key="1">
    <citation type="submission" date="2016-10" db="EMBL/GenBank/DDBJ databases">
        <authorList>
            <person name="Varghese N."/>
            <person name="Submissions S."/>
        </authorList>
    </citation>
    <scope>NUCLEOTIDE SEQUENCE [LARGE SCALE GENOMIC DNA]</scope>
    <source>
        <strain evidence="5">CGMCC 1.7715</strain>
    </source>
</reference>
<evidence type="ECO:0000313" key="5">
    <source>
        <dbReference type="Proteomes" id="UP000199331"/>
    </source>
</evidence>
<name>A0A1I5PG52_9SPHN</name>
<sequence>MDAHPSPPIQRASPTRPAVTMNMRSTPLLAALLLALPASAAAQRVQDFQLPPSNPTPTPTPQVQGPVDDEAPVTTRPRVIETARPTPAPTQQATPAPQDTPTPAPTIASEPVIETAPRRVPQQTPAVGPARPASPAADAPQDTVPEQASPATDTAIDPPGSISPPALEPIAPDEPVEDVAAQDTVGFPWPIILAALAGLIAMGLAFLAWQRKRASAPPPRIERPVVPPKQTPAALPVAKPVQLKVEAIKLTLSFANATLDYRVSVLNRATSGMSGVSVSGDLVSAHGNLPVEQQVAAPGQELPQQHVFDRIAPGQSVRYEGKIQLPLANVHAVRQGQMALLIPLLRLKVSDAKGEPTVRTFVIGQGEANGGRVAPFRLDEGPRSWSPIAARALD</sequence>
<organism evidence="4 5">
    <name type="scientific">Qipengyuania nanhaisediminis</name>
    <dbReference type="NCBI Taxonomy" id="604088"/>
    <lineage>
        <taxon>Bacteria</taxon>
        <taxon>Pseudomonadati</taxon>
        <taxon>Pseudomonadota</taxon>
        <taxon>Alphaproteobacteria</taxon>
        <taxon>Sphingomonadales</taxon>
        <taxon>Erythrobacteraceae</taxon>
        <taxon>Qipengyuania</taxon>
    </lineage>
</organism>
<keyword evidence="2" id="KW-1133">Transmembrane helix</keyword>